<dbReference type="Pfam" id="PF04542">
    <property type="entry name" value="Sigma70_r2"/>
    <property type="match status" value="1"/>
</dbReference>
<evidence type="ECO:0000259" key="6">
    <source>
        <dbReference type="Pfam" id="PF08281"/>
    </source>
</evidence>
<keyword evidence="8" id="KW-1185">Reference proteome</keyword>
<dbReference type="GO" id="GO:0016987">
    <property type="term" value="F:sigma factor activity"/>
    <property type="evidence" value="ECO:0007669"/>
    <property type="project" value="UniProtKB-KW"/>
</dbReference>
<dbReference type="InterPro" id="IPR013324">
    <property type="entry name" value="RNA_pol_sigma_r3/r4-like"/>
</dbReference>
<dbReference type="Gene3D" id="1.10.1740.10">
    <property type="match status" value="1"/>
</dbReference>
<sequence>MTNFERFYITWYSRAIYFAREYVLSESDAENIVQDVFLHLYEHCDRLDAYTNLTAYLFTSIKNKCLDYLRKRVNEQEAVAEMQSEFDMTLRMKYDSLEILNTNFPDETDIEERLEQALQKLPERCRSIFVMNKLEGKKQQQIASELQISINTVESQMAIAYKKLREELKDCLPLLLFLFTLP</sequence>
<dbReference type="InterPro" id="IPR013325">
    <property type="entry name" value="RNA_pol_sigma_r2"/>
</dbReference>
<dbReference type="NCBIfam" id="TIGR02985">
    <property type="entry name" value="Sig70_bacteroi1"/>
    <property type="match status" value="1"/>
</dbReference>
<dbReference type="SUPFAM" id="SSF88946">
    <property type="entry name" value="Sigma2 domain of RNA polymerase sigma factors"/>
    <property type="match status" value="1"/>
</dbReference>
<dbReference type="GO" id="GO:0006352">
    <property type="term" value="P:DNA-templated transcription initiation"/>
    <property type="evidence" value="ECO:0007669"/>
    <property type="project" value="InterPro"/>
</dbReference>
<reference evidence="7 8" key="1">
    <citation type="submission" date="2013-04" db="EMBL/GenBank/DDBJ databases">
        <title>The Genome Sequence of Bacteroides massiliensis DSM 17679.</title>
        <authorList>
            <consortium name="The Broad Institute Genomics Platform"/>
            <person name="Earl A."/>
            <person name="Ward D."/>
            <person name="Feldgarden M."/>
            <person name="Gevers D."/>
            <person name="Martens E."/>
            <person name="Fenner L."/>
            <person name="Roux V."/>
            <person name="Mallet M.N."/>
            <person name="Raoult D."/>
            <person name="Walker B."/>
            <person name="Young S."/>
            <person name="Zeng Q."/>
            <person name="Gargeya S."/>
            <person name="Fitzgerald M."/>
            <person name="Haas B."/>
            <person name="Abouelleil A."/>
            <person name="Allen A.W."/>
            <person name="Alvarado L."/>
            <person name="Arachchi H.M."/>
            <person name="Berlin A.M."/>
            <person name="Chapman S.B."/>
            <person name="Gainer-Dewar J."/>
            <person name="Goldberg J."/>
            <person name="Griggs A."/>
            <person name="Gujja S."/>
            <person name="Hansen M."/>
            <person name="Howarth C."/>
            <person name="Imamovic A."/>
            <person name="Ireland A."/>
            <person name="Larimer J."/>
            <person name="McCowan C."/>
            <person name="Murphy C."/>
            <person name="Pearson M."/>
            <person name="Poon T.W."/>
            <person name="Priest M."/>
            <person name="Roberts A."/>
            <person name="Saif S."/>
            <person name="Shea T."/>
            <person name="Sisk P."/>
            <person name="Sykes S."/>
            <person name="Wortman J."/>
            <person name="Nusbaum C."/>
            <person name="Birren B."/>
        </authorList>
    </citation>
    <scope>NUCLEOTIDE SEQUENCE [LARGE SCALE GENOMIC DNA]</scope>
    <source>
        <strain evidence="8">B84634 / Timone 84634 / DSM 17679 / JCM 13223</strain>
    </source>
</reference>
<dbReference type="InterPro" id="IPR014284">
    <property type="entry name" value="RNA_pol_sigma-70_dom"/>
</dbReference>
<keyword evidence="3" id="KW-0731">Sigma factor</keyword>
<proteinExistence type="inferred from homology"/>
<dbReference type="PANTHER" id="PTHR43133">
    <property type="entry name" value="RNA POLYMERASE ECF-TYPE SIGMA FACTO"/>
    <property type="match status" value="1"/>
</dbReference>
<dbReference type="InterPro" id="IPR014327">
    <property type="entry name" value="RNA_pol_sigma70_bacteroid"/>
</dbReference>
<evidence type="ECO:0000256" key="2">
    <source>
        <dbReference type="ARBA" id="ARBA00023015"/>
    </source>
</evidence>
<keyword evidence="4" id="KW-0804">Transcription</keyword>
<dbReference type="InterPro" id="IPR036388">
    <property type="entry name" value="WH-like_DNA-bd_sf"/>
</dbReference>
<dbReference type="Proteomes" id="UP000017831">
    <property type="component" value="Unassembled WGS sequence"/>
</dbReference>
<dbReference type="RefSeq" id="WP_005936548.1">
    <property type="nucleotide sequence ID" value="NZ_KB890320.1"/>
</dbReference>
<dbReference type="STRING" id="1121098.HMPREF1534_00451"/>
<evidence type="ECO:0000256" key="1">
    <source>
        <dbReference type="ARBA" id="ARBA00010641"/>
    </source>
</evidence>
<dbReference type="AlphaFoldDB" id="U6RS57"/>
<keyword evidence="2" id="KW-0805">Transcription regulation</keyword>
<dbReference type="Pfam" id="PF08281">
    <property type="entry name" value="Sigma70_r4_2"/>
    <property type="match status" value="1"/>
</dbReference>
<comment type="caution">
    <text evidence="7">The sequence shown here is derived from an EMBL/GenBank/DDBJ whole genome shotgun (WGS) entry which is preliminary data.</text>
</comment>
<evidence type="ECO:0000256" key="4">
    <source>
        <dbReference type="ARBA" id="ARBA00023163"/>
    </source>
</evidence>
<feature type="domain" description="RNA polymerase sigma factor 70 region 4 type 2" evidence="6">
    <location>
        <begin position="112"/>
        <end position="164"/>
    </location>
</feature>
<dbReference type="SUPFAM" id="SSF88659">
    <property type="entry name" value="Sigma3 and sigma4 domains of RNA polymerase sigma factors"/>
    <property type="match status" value="1"/>
</dbReference>
<evidence type="ECO:0000259" key="5">
    <source>
        <dbReference type="Pfam" id="PF04542"/>
    </source>
</evidence>
<dbReference type="PANTHER" id="PTHR43133:SF46">
    <property type="entry name" value="RNA POLYMERASE SIGMA-70 FACTOR ECF SUBFAMILY"/>
    <property type="match status" value="1"/>
</dbReference>
<evidence type="ECO:0000256" key="3">
    <source>
        <dbReference type="ARBA" id="ARBA00023082"/>
    </source>
</evidence>
<dbReference type="CDD" id="cd06171">
    <property type="entry name" value="Sigma70_r4"/>
    <property type="match status" value="1"/>
</dbReference>
<dbReference type="HOGENOM" id="CLU_047691_4_0_10"/>
<dbReference type="GeneID" id="60063476"/>
<feature type="domain" description="RNA polymerase sigma-70 region 2" evidence="5">
    <location>
        <begin position="11"/>
        <end position="72"/>
    </location>
</feature>
<organism evidence="7 8">
    <name type="scientific">Phocaeicola massiliensis B84634 = Timone 84634 = DSM 17679 = JCM 13223</name>
    <dbReference type="NCBI Taxonomy" id="1121098"/>
    <lineage>
        <taxon>Bacteria</taxon>
        <taxon>Pseudomonadati</taxon>
        <taxon>Bacteroidota</taxon>
        <taxon>Bacteroidia</taxon>
        <taxon>Bacteroidales</taxon>
        <taxon>Bacteroidaceae</taxon>
        <taxon>Phocaeicola</taxon>
    </lineage>
</organism>
<dbReference type="EMBL" id="AQHY01000006">
    <property type="protein sequence ID" value="EOA58073.1"/>
    <property type="molecule type" value="Genomic_DNA"/>
</dbReference>
<dbReference type="NCBIfam" id="TIGR02937">
    <property type="entry name" value="sigma70-ECF"/>
    <property type="match status" value="1"/>
</dbReference>
<comment type="similarity">
    <text evidence="1">Belongs to the sigma-70 factor family. ECF subfamily.</text>
</comment>
<dbReference type="InterPro" id="IPR013249">
    <property type="entry name" value="RNA_pol_sigma70_r4_t2"/>
</dbReference>
<dbReference type="InterPro" id="IPR039425">
    <property type="entry name" value="RNA_pol_sigma-70-like"/>
</dbReference>
<dbReference type="OrthoDB" id="1453134at2"/>
<dbReference type="InterPro" id="IPR007627">
    <property type="entry name" value="RNA_pol_sigma70_r2"/>
</dbReference>
<dbReference type="GO" id="GO:0003677">
    <property type="term" value="F:DNA binding"/>
    <property type="evidence" value="ECO:0007669"/>
    <property type="project" value="InterPro"/>
</dbReference>
<dbReference type="eggNOG" id="COG1595">
    <property type="taxonomic scope" value="Bacteria"/>
</dbReference>
<protein>
    <submittedName>
        <fullName evidence="7">RNA polymerase sigma-70 factor</fullName>
    </submittedName>
</protein>
<evidence type="ECO:0000313" key="8">
    <source>
        <dbReference type="Proteomes" id="UP000017831"/>
    </source>
</evidence>
<gene>
    <name evidence="7" type="ORF">HMPREF1534_00451</name>
</gene>
<dbReference type="PATRIC" id="fig|1121098.3.peg.456"/>
<dbReference type="Gene3D" id="1.10.10.10">
    <property type="entry name" value="Winged helix-like DNA-binding domain superfamily/Winged helix DNA-binding domain"/>
    <property type="match status" value="1"/>
</dbReference>
<evidence type="ECO:0000313" key="7">
    <source>
        <dbReference type="EMBL" id="EOA58073.1"/>
    </source>
</evidence>
<accession>U6RS57</accession>
<name>U6RS57_9BACT</name>